<gene>
    <name evidence="2" type="ORF">HOLleu_09221</name>
</gene>
<feature type="compositionally biased region" description="Polar residues" evidence="1">
    <location>
        <begin position="502"/>
        <end position="527"/>
    </location>
</feature>
<reference evidence="2" key="1">
    <citation type="submission" date="2021-10" db="EMBL/GenBank/DDBJ databases">
        <title>Tropical sea cucumber genome reveals ecological adaptation and Cuvierian tubules defense mechanism.</title>
        <authorList>
            <person name="Chen T."/>
        </authorList>
    </citation>
    <scope>NUCLEOTIDE SEQUENCE</scope>
    <source>
        <strain evidence="2">Nanhai2018</strain>
        <tissue evidence="2">Muscle</tissue>
    </source>
</reference>
<dbReference type="InterPro" id="IPR039946">
    <property type="entry name" value="ZN839"/>
</dbReference>
<keyword evidence="3" id="KW-1185">Reference proteome</keyword>
<dbReference type="Proteomes" id="UP001152320">
    <property type="component" value="Chromosome 3"/>
</dbReference>
<name>A0A9Q1CIN2_HOLLE</name>
<feature type="region of interest" description="Disordered" evidence="1">
    <location>
        <begin position="249"/>
        <end position="281"/>
    </location>
</feature>
<dbReference type="AlphaFoldDB" id="A0A9Q1CIN2"/>
<feature type="region of interest" description="Disordered" evidence="1">
    <location>
        <begin position="502"/>
        <end position="534"/>
    </location>
</feature>
<proteinExistence type="predicted"/>
<feature type="region of interest" description="Disordered" evidence="1">
    <location>
        <begin position="446"/>
        <end position="471"/>
    </location>
</feature>
<sequence length="686" mass="74817">MDITHEENCSSSGKQLGDASRILHSLMNQLPTERVVSVTEATSLGTGQKQVEEMLPVKTVEPVQTANSEIAAALSLPASQQQQVISTSMTTSGSNPLQVSIKTVPGANTVVNQALINNIVNSDAVQTLLRDNPGQPITIVRMPDTMQIPRFNFPLTPLNNLNWNNLKTRKRTGSQLSSRGRRGRKPKLGDVEQERTDVLQFQKSLQFKTRSGRVSKPPLYRVKETLQTPKSDLADQNSKATVTNERIIGTDPLNGMSDADEVDKRSERSPLEMSGRSTLPHYTLRGQTSTRRGFRGYSRNRRSRARVGNHGNRLSPSGKLKELLTEISDDDFVSVALPKLSEIISCWEFLMMRAHVRSKNDPKQTPPSTILEEFNDILHEIRSMSTMCLHPVPEEGVSLDSVSNFEVSDQLAEALGKRRGSYLVEDIPASQIPARVANILNTSTVPEGSQSVVEKKSEDGPENVTDLSEKPFEASSSRKLADRILGVDTIFPDNALKSKQTTAASGEASSSLPTLNEKSFFSGQSSDSTEEASSLMEVHVEELDSGGLHPVTSDLNLQQAVQSTDTNVLSGQDTTGLKESSIQTSTSVLDIEPAEVDHTGIEGLPAESLTRTGSFHQSTNAPMVPEGSTIMQMADGNFLVQKPDGTAMQIQAPEGMTIETIQALLSMETEVFEGDQTETEIPPLKE</sequence>
<accession>A0A9Q1CIN2</accession>
<comment type="caution">
    <text evidence="2">The sequence shown here is derived from an EMBL/GenBank/DDBJ whole genome shotgun (WGS) entry which is preliminary data.</text>
</comment>
<evidence type="ECO:0000313" key="3">
    <source>
        <dbReference type="Proteomes" id="UP001152320"/>
    </source>
</evidence>
<dbReference type="EMBL" id="JAIZAY010000003">
    <property type="protein sequence ID" value="KAJ8046057.1"/>
    <property type="molecule type" value="Genomic_DNA"/>
</dbReference>
<evidence type="ECO:0000313" key="2">
    <source>
        <dbReference type="EMBL" id="KAJ8046057.1"/>
    </source>
</evidence>
<evidence type="ECO:0000256" key="1">
    <source>
        <dbReference type="SAM" id="MobiDB-lite"/>
    </source>
</evidence>
<protein>
    <submittedName>
        <fullName evidence="2">Uncharacterized protein</fullName>
    </submittedName>
</protein>
<dbReference type="OrthoDB" id="10072495at2759"/>
<organism evidence="2 3">
    <name type="scientific">Holothuria leucospilota</name>
    <name type="common">Black long sea cucumber</name>
    <name type="synonym">Mertensiothuria leucospilota</name>
    <dbReference type="NCBI Taxonomy" id="206669"/>
    <lineage>
        <taxon>Eukaryota</taxon>
        <taxon>Metazoa</taxon>
        <taxon>Echinodermata</taxon>
        <taxon>Eleutherozoa</taxon>
        <taxon>Echinozoa</taxon>
        <taxon>Holothuroidea</taxon>
        <taxon>Aspidochirotacea</taxon>
        <taxon>Aspidochirotida</taxon>
        <taxon>Holothuriidae</taxon>
        <taxon>Holothuria</taxon>
    </lineage>
</organism>
<dbReference type="PANTHER" id="PTHR16116">
    <property type="entry name" value="ZINC FINGER PROTEIN 839"/>
    <property type="match status" value="1"/>
</dbReference>
<dbReference type="PANTHER" id="PTHR16116:SF5">
    <property type="entry name" value="ZINC FINGER PROTEIN 839"/>
    <property type="match status" value="1"/>
</dbReference>
<feature type="region of interest" description="Disordered" evidence="1">
    <location>
        <begin position="169"/>
        <end position="193"/>
    </location>
</feature>